<dbReference type="InterPro" id="IPR038476">
    <property type="entry name" value="UvrC_RNase_H_dom_sf"/>
</dbReference>
<dbReference type="PROSITE" id="PS50165">
    <property type="entry name" value="UVRC"/>
    <property type="match status" value="1"/>
</dbReference>
<feature type="non-terminal residue" evidence="3">
    <location>
        <position position="1"/>
    </location>
</feature>
<protein>
    <submittedName>
        <fullName evidence="3">Excinuclease ABC subunit UvrC</fullName>
    </submittedName>
</protein>
<evidence type="ECO:0000259" key="1">
    <source>
        <dbReference type="PROSITE" id="PS50164"/>
    </source>
</evidence>
<sequence>YIYRDKEKAPLYVGKSVDLRSRVSSYFHESANLPPKTSQMISKIDSVEVIHTESEIEALLLEAALIQSIKPEFNTALKDDKRYKYIQITDSQFSGTKKYPHKKISHRENAYPQLETARKIEKSDSIYFGPFPDSRTVQTVLKFIRKTFGWCGYTSMEQLEKSTKPCFYYHINQCPGICAGVISQSEYLEHIDAIIRFLDGKTKDVLKEIKENMLAASSNQDYEKANLYKNQLDRLAYVTQSFRNPESFLDDPVLKEEQFYFARQELRELLGDINQSLSSYLRNLERVEAYDISNTQGTNPTGSMVVLKQGHPENSHYRRFKIKDIPQANDFEMMAQIIRRRFKRLKFPEKNKDESFSEIPQLLVIDGGKGQVSSAMESLQELGLRVPIIGLAKKEEIIIVPRLDSEGYQEIILPKESAALKLLQRIRDEAHRFAKNYHVLLRRKKAFI</sequence>
<accession>A0A955RXB8</accession>
<dbReference type="PANTHER" id="PTHR30562:SF1">
    <property type="entry name" value="UVRABC SYSTEM PROTEIN C"/>
    <property type="match status" value="1"/>
</dbReference>
<dbReference type="Proteomes" id="UP000699691">
    <property type="component" value="Unassembled WGS sequence"/>
</dbReference>
<dbReference type="GO" id="GO:0009381">
    <property type="term" value="F:excinuclease ABC activity"/>
    <property type="evidence" value="ECO:0007669"/>
    <property type="project" value="InterPro"/>
</dbReference>
<dbReference type="InterPro" id="IPR035901">
    <property type="entry name" value="GIY-YIG_endonuc_sf"/>
</dbReference>
<dbReference type="PROSITE" id="PS50164">
    <property type="entry name" value="GIY_YIG"/>
    <property type="match status" value="1"/>
</dbReference>
<dbReference type="InterPro" id="IPR050066">
    <property type="entry name" value="UvrABC_protein_C"/>
</dbReference>
<reference evidence="3" key="1">
    <citation type="submission" date="2020-04" db="EMBL/GenBank/DDBJ databases">
        <authorList>
            <person name="Zhang T."/>
        </authorList>
    </citation>
    <scope>NUCLEOTIDE SEQUENCE</scope>
    <source>
        <strain evidence="3">HKST-UBA02</strain>
    </source>
</reference>
<feature type="domain" description="UvrC family homology region profile" evidence="2">
    <location>
        <begin position="254"/>
        <end position="379"/>
    </location>
</feature>
<dbReference type="InterPro" id="IPR001943">
    <property type="entry name" value="UVR_dom"/>
</dbReference>
<dbReference type="SMART" id="SM00465">
    <property type="entry name" value="GIYc"/>
    <property type="match status" value="1"/>
</dbReference>
<gene>
    <name evidence="3" type="ORF">KC573_04115</name>
</gene>
<evidence type="ECO:0000259" key="2">
    <source>
        <dbReference type="PROSITE" id="PS50165"/>
    </source>
</evidence>
<feature type="domain" description="GIY-YIG" evidence="1">
    <location>
        <begin position="1"/>
        <end position="75"/>
    </location>
</feature>
<dbReference type="AlphaFoldDB" id="A0A955RXB8"/>
<dbReference type="InterPro" id="IPR036876">
    <property type="entry name" value="UVR_dom_sf"/>
</dbReference>
<dbReference type="InterPro" id="IPR000305">
    <property type="entry name" value="GIY-YIG_endonuc"/>
</dbReference>
<dbReference type="EMBL" id="JAGQKY010000229">
    <property type="protein sequence ID" value="MCA9397992.1"/>
    <property type="molecule type" value="Genomic_DNA"/>
</dbReference>
<dbReference type="CDD" id="cd10434">
    <property type="entry name" value="GIY-YIG_UvrC_Cho"/>
    <property type="match status" value="1"/>
</dbReference>
<dbReference type="Pfam" id="PF08459">
    <property type="entry name" value="UvrC_RNaseH_dom"/>
    <property type="match status" value="1"/>
</dbReference>
<comment type="caution">
    <text evidence="3">The sequence shown here is derived from an EMBL/GenBank/DDBJ whole genome shotgun (WGS) entry which is preliminary data.</text>
</comment>
<dbReference type="Pfam" id="PF02151">
    <property type="entry name" value="UVR"/>
    <property type="match status" value="1"/>
</dbReference>
<dbReference type="PANTHER" id="PTHR30562">
    <property type="entry name" value="UVRC/OXIDOREDUCTASE"/>
    <property type="match status" value="1"/>
</dbReference>
<dbReference type="InterPro" id="IPR047296">
    <property type="entry name" value="GIY-YIG_UvrC_Cho"/>
</dbReference>
<name>A0A955RXB8_UNCKA</name>
<dbReference type="GO" id="GO:0006289">
    <property type="term" value="P:nucleotide-excision repair"/>
    <property type="evidence" value="ECO:0007669"/>
    <property type="project" value="InterPro"/>
</dbReference>
<evidence type="ECO:0000313" key="4">
    <source>
        <dbReference type="Proteomes" id="UP000699691"/>
    </source>
</evidence>
<dbReference type="SUPFAM" id="SSF46600">
    <property type="entry name" value="C-terminal UvrC-binding domain of UvrB"/>
    <property type="match status" value="1"/>
</dbReference>
<evidence type="ECO:0000313" key="3">
    <source>
        <dbReference type="EMBL" id="MCA9397992.1"/>
    </source>
</evidence>
<reference evidence="3" key="2">
    <citation type="journal article" date="2021" name="Microbiome">
        <title>Successional dynamics and alternative stable states in a saline activated sludge microbial community over 9 years.</title>
        <authorList>
            <person name="Wang Y."/>
            <person name="Ye J."/>
            <person name="Ju F."/>
            <person name="Liu L."/>
            <person name="Boyd J.A."/>
            <person name="Deng Y."/>
            <person name="Parks D.H."/>
            <person name="Jiang X."/>
            <person name="Yin X."/>
            <person name="Woodcroft B.J."/>
            <person name="Tyson G.W."/>
            <person name="Hugenholtz P."/>
            <person name="Polz M.F."/>
            <person name="Zhang T."/>
        </authorList>
    </citation>
    <scope>NUCLEOTIDE SEQUENCE</scope>
    <source>
        <strain evidence="3">HKST-UBA02</strain>
    </source>
</reference>
<dbReference type="SUPFAM" id="SSF82771">
    <property type="entry name" value="GIY-YIG endonuclease"/>
    <property type="match status" value="1"/>
</dbReference>
<dbReference type="Gene3D" id="3.40.1440.10">
    <property type="entry name" value="GIY-YIG endonuclease"/>
    <property type="match status" value="1"/>
</dbReference>
<organism evidence="3 4">
    <name type="scientific">candidate division WWE3 bacterium</name>
    <dbReference type="NCBI Taxonomy" id="2053526"/>
    <lineage>
        <taxon>Bacteria</taxon>
        <taxon>Katanobacteria</taxon>
    </lineage>
</organism>
<proteinExistence type="predicted"/>
<dbReference type="Gene3D" id="3.30.420.340">
    <property type="entry name" value="UvrC, RNAse H endonuclease domain"/>
    <property type="match status" value="1"/>
</dbReference>
<dbReference type="InterPro" id="IPR001162">
    <property type="entry name" value="UvrC_RNase_H_dom"/>
</dbReference>
<dbReference type="GO" id="GO:0009380">
    <property type="term" value="C:excinuclease repair complex"/>
    <property type="evidence" value="ECO:0007669"/>
    <property type="project" value="TreeGrafter"/>
</dbReference>